<gene>
    <name evidence="8" type="ORF">VTK73DRAFT_5273</name>
</gene>
<sequence length="216" mass="23118">MFVDLVNQDEDEEAAAAAAAAAVAGSETDWALVMRGIGAFVGIVFAIVSAWRPFPLSFSSPFPSFLSLEQRLTRLSLSFFQRKLPWTSTMQVSLTLALANPFLWYIVDRSKPGFWLSAAVGLVGSAVLTSLNPEMVPAPMTLGPGALFGNSSSRRLQQQQGSSSSVSGGPEPQATFETGIWMVSVLFCSCIFFGNIGRRLAVSKSSAARGRWGGVR</sequence>
<comment type="caution">
    <text evidence="8">The sequence shown here is derived from an EMBL/GenBank/DDBJ whole genome shotgun (WGS) entry which is preliminary data.</text>
</comment>
<dbReference type="Proteomes" id="UP001586593">
    <property type="component" value="Unassembled WGS sequence"/>
</dbReference>
<dbReference type="PANTHER" id="PTHR15301:SF3">
    <property type="entry name" value="PROTEIN NSG1-RELATED"/>
    <property type="match status" value="1"/>
</dbReference>
<dbReference type="EMBL" id="JAZHXJ010002976">
    <property type="protein sequence ID" value="KAL1835893.1"/>
    <property type="molecule type" value="Genomic_DNA"/>
</dbReference>
<keyword evidence="4" id="KW-0256">Endoplasmic reticulum</keyword>
<evidence type="ECO:0000313" key="9">
    <source>
        <dbReference type="Proteomes" id="UP001586593"/>
    </source>
</evidence>
<evidence type="ECO:0000256" key="6">
    <source>
        <dbReference type="ARBA" id="ARBA00023136"/>
    </source>
</evidence>
<protein>
    <recommendedName>
        <fullName evidence="10">Peptidase S54 rhomboid domain-containing protein</fullName>
    </recommendedName>
</protein>
<proteinExistence type="inferred from homology"/>
<keyword evidence="5 7" id="KW-1133">Transmembrane helix</keyword>
<evidence type="ECO:0000256" key="3">
    <source>
        <dbReference type="ARBA" id="ARBA00022692"/>
    </source>
</evidence>
<evidence type="ECO:0000256" key="4">
    <source>
        <dbReference type="ARBA" id="ARBA00022824"/>
    </source>
</evidence>
<comment type="subcellular location">
    <subcellularLocation>
        <location evidence="1">Endoplasmic reticulum membrane</location>
        <topology evidence="1">Multi-pass membrane protein</topology>
    </subcellularLocation>
</comment>
<feature type="transmembrane region" description="Helical" evidence="7">
    <location>
        <begin position="114"/>
        <end position="131"/>
    </location>
</feature>
<keyword evidence="6 7" id="KW-0472">Membrane</keyword>
<feature type="transmembrane region" description="Helical" evidence="7">
    <location>
        <begin position="32"/>
        <end position="51"/>
    </location>
</feature>
<organism evidence="8 9">
    <name type="scientific">Phialemonium thermophilum</name>
    <dbReference type="NCBI Taxonomy" id="223376"/>
    <lineage>
        <taxon>Eukaryota</taxon>
        <taxon>Fungi</taxon>
        <taxon>Dikarya</taxon>
        <taxon>Ascomycota</taxon>
        <taxon>Pezizomycotina</taxon>
        <taxon>Sordariomycetes</taxon>
        <taxon>Sordariomycetidae</taxon>
        <taxon>Cephalothecales</taxon>
        <taxon>Cephalothecaceae</taxon>
        <taxon>Phialemonium</taxon>
    </lineage>
</organism>
<evidence type="ECO:0000256" key="2">
    <source>
        <dbReference type="ARBA" id="ARBA00007475"/>
    </source>
</evidence>
<keyword evidence="9" id="KW-1185">Reference proteome</keyword>
<dbReference type="InterPro" id="IPR025929">
    <property type="entry name" value="INSIG_fam"/>
</dbReference>
<name>A0ABR3V3N5_9PEZI</name>
<dbReference type="Pfam" id="PF07281">
    <property type="entry name" value="INSIG"/>
    <property type="match status" value="1"/>
</dbReference>
<keyword evidence="3 7" id="KW-0812">Transmembrane</keyword>
<evidence type="ECO:0000313" key="8">
    <source>
        <dbReference type="EMBL" id="KAL1835893.1"/>
    </source>
</evidence>
<feature type="transmembrane region" description="Helical" evidence="7">
    <location>
        <begin position="84"/>
        <end position="107"/>
    </location>
</feature>
<reference evidence="8 9" key="1">
    <citation type="journal article" date="2024" name="Commun. Biol.">
        <title>Comparative genomic analysis of thermophilic fungi reveals convergent evolutionary adaptations and gene losses.</title>
        <authorList>
            <person name="Steindorff A.S."/>
            <person name="Aguilar-Pontes M.V."/>
            <person name="Robinson A.J."/>
            <person name="Andreopoulos B."/>
            <person name="LaButti K."/>
            <person name="Kuo A."/>
            <person name="Mondo S."/>
            <person name="Riley R."/>
            <person name="Otillar R."/>
            <person name="Haridas S."/>
            <person name="Lipzen A."/>
            <person name="Grimwood J."/>
            <person name="Schmutz J."/>
            <person name="Clum A."/>
            <person name="Reid I.D."/>
            <person name="Moisan M.C."/>
            <person name="Butler G."/>
            <person name="Nguyen T.T.M."/>
            <person name="Dewar K."/>
            <person name="Conant G."/>
            <person name="Drula E."/>
            <person name="Henrissat B."/>
            <person name="Hansel C."/>
            <person name="Singer S."/>
            <person name="Hutchinson M.I."/>
            <person name="de Vries R.P."/>
            <person name="Natvig D.O."/>
            <person name="Powell A.J."/>
            <person name="Tsang A."/>
            <person name="Grigoriev I.V."/>
        </authorList>
    </citation>
    <scope>NUCLEOTIDE SEQUENCE [LARGE SCALE GENOMIC DNA]</scope>
    <source>
        <strain evidence="8 9">ATCC 24622</strain>
    </source>
</reference>
<evidence type="ECO:0000256" key="7">
    <source>
        <dbReference type="SAM" id="Phobius"/>
    </source>
</evidence>
<comment type="similarity">
    <text evidence="2">Belongs to the INSIG family.</text>
</comment>
<evidence type="ECO:0000256" key="5">
    <source>
        <dbReference type="ARBA" id="ARBA00022989"/>
    </source>
</evidence>
<feature type="transmembrane region" description="Helical" evidence="7">
    <location>
        <begin position="179"/>
        <end position="196"/>
    </location>
</feature>
<dbReference type="PANTHER" id="PTHR15301">
    <property type="entry name" value="INSULIN-INDUCED GENE 1"/>
    <property type="match status" value="1"/>
</dbReference>
<accession>A0ABR3V3N5</accession>
<evidence type="ECO:0000256" key="1">
    <source>
        <dbReference type="ARBA" id="ARBA00004477"/>
    </source>
</evidence>
<evidence type="ECO:0008006" key="10">
    <source>
        <dbReference type="Google" id="ProtNLM"/>
    </source>
</evidence>